<evidence type="ECO:0000313" key="1">
    <source>
        <dbReference type="EMBL" id="PVH65375.1"/>
    </source>
</evidence>
<protein>
    <submittedName>
        <fullName evidence="1">Uncharacterized protein</fullName>
    </submittedName>
</protein>
<dbReference type="Gramene" id="PVH65375">
    <property type="protein sequence ID" value="PVH65375"/>
    <property type="gene ID" value="PAHAL_2G476800"/>
</dbReference>
<accession>A0A2T8KT82</accession>
<dbReference type="EMBL" id="CM008047">
    <property type="protein sequence ID" value="PVH65375.1"/>
    <property type="molecule type" value="Genomic_DNA"/>
</dbReference>
<dbReference type="Proteomes" id="UP000243499">
    <property type="component" value="Chromosome 2"/>
</dbReference>
<organism evidence="1">
    <name type="scientific">Panicum hallii</name>
    <dbReference type="NCBI Taxonomy" id="206008"/>
    <lineage>
        <taxon>Eukaryota</taxon>
        <taxon>Viridiplantae</taxon>
        <taxon>Streptophyta</taxon>
        <taxon>Embryophyta</taxon>
        <taxon>Tracheophyta</taxon>
        <taxon>Spermatophyta</taxon>
        <taxon>Magnoliopsida</taxon>
        <taxon>Liliopsida</taxon>
        <taxon>Poales</taxon>
        <taxon>Poaceae</taxon>
        <taxon>PACMAD clade</taxon>
        <taxon>Panicoideae</taxon>
        <taxon>Panicodae</taxon>
        <taxon>Paniceae</taxon>
        <taxon>Panicinae</taxon>
        <taxon>Panicum</taxon>
        <taxon>Panicum sect. Panicum</taxon>
    </lineage>
</organism>
<reference evidence="1" key="1">
    <citation type="submission" date="2018-04" db="EMBL/GenBank/DDBJ databases">
        <title>WGS assembly of Panicum hallii.</title>
        <authorList>
            <person name="Lovell J."/>
            <person name="Jenkins J."/>
            <person name="Lowry D."/>
            <person name="Mamidi S."/>
            <person name="Sreedasyam A."/>
            <person name="Weng X."/>
            <person name="Barry K."/>
            <person name="Bonette J."/>
            <person name="Campitelli B."/>
            <person name="Daum C."/>
            <person name="Gordon S."/>
            <person name="Gould B."/>
            <person name="Lipzen A."/>
            <person name="Macqueen A."/>
            <person name="Palacio-Mejia J."/>
            <person name="Plott C."/>
            <person name="Shakirov E."/>
            <person name="Shu S."/>
            <person name="Yoshinaga Y."/>
            <person name="Zane M."/>
            <person name="Rokhsar D."/>
            <person name="Grimwood J."/>
            <person name="Schmutz J."/>
            <person name="Juenger T."/>
        </authorList>
    </citation>
    <scope>NUCLEOTIDE SEQUENCE [LARGE SCALE GENOMIC DNA]</scope>
    <source>
        <strain evidence="1">FIL2</strain>
    </source>
</reference>
<name>A0A2T8KT82_9POAL</name>
<proteinExistence type="predicted"/>
<dbReference type="AlphaFoldDB" id="A0A2T8KT82"/>
<sequence>MCLFRSNFLLDTCHDLGCHVSPVGREMKVVEASIRKEKRTEGKGIEQKTRKALALLYLQLLSEPVPRFLLLPILYL</sequence>
<gene>
    <name evidence="1" type="ORF">PAHAL_2G476800</name>
</gene>